<evidence type="ECO:0000313" key="3">
    <source>
        <dbReference type="EMBL" id="OAM31492.1"/>
    </source>
</evidence>
<dbReference type="RefSeq" id="WP_067589406.1">
    <property type="nucleotide sequence ID" value="NZ_LXSL01000009.1"/>
</dbReference>
<dbReference type="NCBIfam" id="TIGR02429">
    <property type="entry name" value="pcaI_scoA_fam"/>
    <property type="match status" value="1"/>
</dbReference>
<comment type="caution">
    <text evidence="3">The sequence shown here is derived from an EMBL/GenBank/DDBJ whole genome shotgun (WGS) entry which is preliminary data.</text>
</comment>
<dbReference type="Gene3D" id="3.40.1080.10">
    <property type="entry name" value="Glutaconate Coenzyme A-transferase"/>
    <property type="match status" value="1"/>
</dbReference>
<comment type="similarity">
    <text evidence="1">Belongs to the 3-oxoacid CoA-transferase subunit A family.</text>
</comment>
<reference evidence="4" key="1">
    <citation type="submission" date="2016-05" db="EMBL/GenBank/DDBJ databases">
        <title>Draft genome of Corynebacterium afermentans subsp. afermentans LCDC 88199T.</title>
        <authorList>
            <person name="Bernier A.-M."/>
            <person name="Bernard K."/>
        </authorList>
    </citation>
    <scope>NUCLEOTIDE SEQUENCE [LARGE SCALE GENOMIC DNA]</scope>
    <source>
        <strain evidence="4">NML02-A-017</strain>
    </source>
</reference>
<evidence type="ECO:0000256" key="2">
    <source>
        <dbReference type="ARBA" id="ARBA00022679"/>
    </source>
</evidence>
<keyword evidence="4" id="KW-1185">Reference proteome</keyword>
<dbReference type="OrthoDB" id="9777193at2"/>
<dbReference type="GO" id="GO:0008410">
    <property type="term" value="F:CoA-transferase activity"/>
    <property type="evidence" value="ECO:0007669"/>
    <property type="project" value="InterPro"/>
</dbReference>
<dbReference type="PROSITE" id="PS01273">
    <property type="entry name" value="COA_TRANSF_1"/>
    <property type="match status" value="1"/>
</dbReference>
<dbReference type="SUPFAM" id="SSF100950">
    <property type="entry name" value="NagB/RpiA/CoA transferase-like"/>
    <property type="match status" value="1"/>
</dbReference>
<evidence type="ECO:0000256" key="1">
    <source>
        <dbReference type="ARBA" id="ARBA00005612"/>
    </source>
</evidence>
<dbReference type="PANTHER" id="PTHR13707:SF60">
    <property type="entry name" value="ACETATE COA-TRANSFERASE SUBUNIT ALPHA"/>
    <property type="match status" value="1"/>
</dbReference>
<dbReference type="InterPro" id="IPR037171">
    <property type="entry name" value="NagB/RpiA_transferase-like"/>
</dbReference>
<name>A0A1A9S2M3_9NEIS</name>
<dbReference type="PANTHER" id="PTHR13707">
    <property type="entry name" value="KETOACID-COENZYME A TRANSFERASE"/>
    <property type="match status" value="1"/>
</dbReference>
<proteinExistence type="inferred from homology"/>
<accession>A0A1A9S2M3</accession>
<evidence type="ECO:0000313" key="4">
    <source>
        <dbReference type="Proteomes" id="UP000077885"/>
    </source>
</evidence>
<organism evidence="3 4">
    <name type="scientific">Eikenella longinqua</name>
    <dbReference type="NCBI Taxonomy" id="1795827"/>
    <lineage>
        <taxon>Bacteria</taxon>
        <taxon>Pseudomonadati</taxon>
        <taxon>Pseudomonadota</taxon>
        <taxon>Betaproteobacteria</taxon>
        <taxon>Neisseriales</taxon>
        <taxon>Neisseriaceae</taxon>
        <taxon>Eikenella</taxon>
    </lineage>
</organism>
<dbReference type="InterPro" id="IPR012792">
    <property type="entry name" value="3-oxoacid_CoA-transf_A"/>
</dbReference>
<keyword evidence="2" id="KW-0808">Transferase</keyword>
<dbReference type="SMART" id="SM00882">
    <property type="entry name" value="CoA_trans"/>
    <property type="match status" value="1"/>
</dbReference>
<gene>
    <name evidence="3" type="ORF">A7P95_00215</name>
</gene>
<protein>
    <submittedName>
        <fullName evidence="3">Branched-chain amino acid dehydrogenase</fullName>
    </submittedName>
</protein>
<dbReference type="Pfam" id="PF01144">
    <property type="entry name" value="CoA_trans"/>
    <property type="match status" value="1"/>
</dbReference>
<dbReference type="STRING" id="1795827.A7P95_00215"/>
<dbReference type="InterPro" id="IPR004165">
    <property type="entry name" value="CoA_trans_fam_I"/>
</dbReference>
<dbReference type="EMBL" id="LXSL01000009">
    <property type="protein sequence ID" value="OAM31492.1"/>
    <property type="molecule type" value="Genomic_DNA"/>
</dbReference>
<dbReference type="Proteomes" id="UP000077885">
    <property type="component" value="Unassembled WGS sequence"/>
</dbReference>
<sequence length="218" mass="23229">MSKIVSKSEIAKKFHNGMKIMVGGFANTGCPERLVDIIVEHGFNNLEVISNDAGDPGITIGKIFDNQQVAISHHSHIGMNPPVSDLVHSGKLKLTLYPQGTLAEKIRAGGAGLGGVLTKSGLGTIAEEGRKVMEVDGEKYIFEPPFRAEIALIRAHKADKLGNLVYKGAARNFNAAMATAADLVIVQADEIVEVGELDPEAIITPGVYVDMILSNEEA</sequence>
<dbReference type="InterPro" id="IPR004163">
    <property type="entry name" value="CoA_transf_BS"/>
</dbReference>
<dbReference type="AlphaFoldDB" id="A0A1A9S2M3"/>